<dbReference type="EMBL" id="FNHZ01000002">
    <property type="protein sequence ID" value="SDM79018.1"/>
    <property type="molecule type" value="Genomic_DNA"/>
</dbReference>
<protein>
    <submittedName>
        <fullName evidence="2">Uncharacterized protein</fullName>
    </submittedName>
</protein>
<dbReference type="Proteomes" id="UP000187651">
    <property type="component" value="Unassembled WGS sequence"/>
</dbReference>
<sequence length="80" mass="9066">MINGVIDLLAVEAVTTIQITPKMKDKSEEERKKEYVAKKHQRKDVKEEDIPESINLSSSTTYSSDCKLKTFALSNTDFSL</sequence>
<evidence type="ECO:0000313" key="3">
    <source>
        <dbReference type="Proteomes" id="UP000187651"/>
    </source>
</evidence>
<proteinExistence type="predicted"/>
<gene>
    <name evidence="2" type="ORF">SAMN05216544_1175</name>
</gene>
<organism evidence="2 3">
    <name type="scientific">Lachnospira pectinoschiza</name>
    <dbReference type="NCBI Taxonomy" id="28052"/>
    <lineage>
        <taxon>Bacteria</taxon>
        <taxon>Bacillati</taxon>
        <taxon>Bacillota</taxon>
        <taxon>Clostridia</taxon>
        <taxon>Lachnospirales</taxon>
        <taxon>Lachnospiraceae</taxon>
        <taxon>Lachnospira</taxon>
    </lineage>
</organism>
<name>A0A1G9W3A3_9FIRM</name>
<dbReference type="RefSeq" id="WP_074521344.1">
    <property type="nucleotide sequence ID" value="NZ_FNHZ01000002.1"/>
</dbReference>
<accession>A0A1G9W3A3</accession>
<dbReference type="AlphaFoldDB" id="A0A1G9W3A3"/>
<feature type="compositionally biased region" description="Basic and acidic residues" evidence="1">
    <location>
        <begin position="24"/>
        <end position="37"/>
    </location>
</feature>
<reference evidence="3" key="1">
    <citation type="submission" date="2016-10" db="EMBL/GenBank/DDBJ databases">
        <authorList>
            <person name="Varghese N."/>
            <person name="Submissions S."/>
        </authorList>
    </citation>
    <scope>NUCLEOTIDE SEQUENCE [LARGE SCALE GENOMIC DNA]</scope>
    <source>
        <strain evidence="3">M83</strain>
    </source>
</reference>
<feature type="region of interest" description="Disordered" evidence="1">
    <location>
        <begin position="24"/>
        <end position="50"/>
    </location>
</feature>
<keyword evidence="3" id="KW-1185">Reference proteome</keyword>
<evidence type="ECO:0000256" key="1">
    <source>
        <dbReference type="SAM" id="MobiDB-lite"/>
    </source>
</evidence>
<evidence type="ECO:0000313" key="2">
    <source>
        <dbReference type="EMBL" id="SDM79018.1"/>
    </source>
</evidence>